<dbReference type="SUPFAM" id="SSF56784">
    <property type="entry name" value="HAD-like"/>
    <property type="match status" value="1"/>
</dbReference>
<dbReference type="PANTHER" id="PTHR43520:SF5">
    <property type="entry name" value="CATION-TRANSPORTING P-TYPE ATPASE-RELATED"/>
    <property type="match status" value="1"/>
</dbReference>
<evidence type="ECO:0000256" key="2">
    <source>
        <dbReference type="ARBA" id="ARBA00006024"/>
    </source>
</evidence>
<dbReference type="Pfam" id="PF00403">
    <property type="entry name" value="HMA"/>
    <property type="match status" value="1"/>
</dbReference>
<dbReference type="InterPro" id="IPR006121">
    <property type="entry name" value="HMA_dom"/>
</dbReference>
<dbReference type="PRINTS" id="PR00119">
    <property type="entry name" value="CATATPASE"/>
</dbReference>
<dbReference type="RefSeq" id="WP_142902952.1">
    <property type="nucleotide sequence ID" value="NZ_ML660088.1"/>
</dbReference>
<dbReference type="NCBIfam" id="TIGR01511">
    <property type="entry name" value="ATPase-IB1_Cu"/>
    <property type="match status" value="1"/>
</dbReference>
<dbReference type="SUPFAM" id="SSF81653">
    <property type="entry name" value="Calcium ATPase, transduction domain A"/>
    <property type="match status" value="1"/>
</dbReference>
<feature type="transmembrane region" description="Helical" evidence="15">
    <location>
        <begin position="778"/>
        <end position="797"/>
    </location>
</feature>
<dbReference type="CDD" id="cd00371">
    <property type="entry name" value="HMA"/>
    <property type="match status" value="1"/>
</dbReference>
<dbReference type="PROSITE" id="PS51257">
    <property type="entry name" value="PROKAR_LIPOPROTEIN"/>
    <property type="match status" value="1"/>
</dbReference>
<keyword evidence="8 15" id="KW-0547">Nucleotide-binding</keyword>
<dbReference type="InterPro" id="IPR036412">
    <property type="entry name" value="HAD-like_sf"/>
</dbReference>
<comment type="subcellular location">
    <subcellularLocation>
        <location evidence="1">Cell membrane</location>
        <topology evidence="1">Multi-pass membrane protein</topology>
    </subcellularLocation>
</comment>
<evidence type="ECO:0000256" key="4">
    <source>
        <dbReference type="ARBA" id="ARBA00022475"/>
    </source>
</evidence>
<dbReference type="PROSITE" id="PS00154">
    <property type="entry name" value="ATPASE_E1_E2"/>
    <property type="match status" value="1"/>
</dbReference>
<evidence type="ECO:0000256" key="10">
    <source>
        <dbReference type="ARBA" id="ARBA00022842"/>
    </source>
</evidence>
<keyword evidence="11" id="KW-1278">Translocase</keyword>
<evidence type="ECO:0000256" key="13">
    <source>
        <dbReference type="ARBA" id="ARBA00023065"/>
    </source>
</evidence>
<dbReference type="InterPro" id="IPR023299">
    <property type="entry name" value="ATPase_P-typ_cyto_dom_N"/>
</dbReference>
<evidence type="ECO:0000313" key="18">
    <source>
        <dbReference type="Proteomes" id="UP000319732"/>
    </source>
</evidence>
<evidence type="ECO:0000256" key="6">
    <source>
        <dbReference type="ARBA" id="ARBA00022692"/>
    </source>
</evidence>
<dbReference type="Gene3D" id="3.30.70.100">
    <property type="match status" value="1"/>
</dbReference>
<evidence type="ECO:0000256" key="11">
    <source>
        <dbReference type="ARBA" id="ARBA00022967"/>
    </source>
</evidence>
<keyword evidence="10" id="KW-0460">Magnesium</keyword>
<dbReference type="InterPro" id="IPR036163">
    <property type="entry name" value="HMA_dom_sf"/>
</dbReference>
<dbReference type="Pfam" id="PF12156">
    <property type="entry name" value="ATPase-cat_bd"/>
    <property type="match status" value="1"/>
</dbReference>
<dbReference type="InterPro" id="IPR023298">
    <property type="entry name" value="ATPase_P-typ_TM_dom_sf"/>
</dbReference>
<organism evidence="17 18">
    <name type="scientific">Exilibacterium tricleocarpae</name>
    <dbReference type="NCBI Taxonomy" id="2591008"/>
    <lineage>
        <taxon>Bacteria</taxon>
        <taxon>Pseudomonadati</taxon>
        <taxon>Pseudomonadota</taxon>
        <taxon>Gammaproteobacteria</taxon>
        <taxon>Cellvibrionales</taxon>
        <taxon>Cellvibrionaceae</taxon>
        <taxon>Exilibacterium</taxon>
    </lineage>
</organism>
<dbReference type="PANTHER" id="PTHR43520">
    <property type="entry name" value="ATP7, ISOFORM B"/>
    <property type="match status" value="1"/>
</dbReference>
<dbReference type="InterPro" id="IPR059000">
    <property type="entry name" value="ATPase_P-type_domA"/>
</dbReference>
<evidence type="ECO:0000256" key="3">
    <source>
        <dbReference type="ARBA" id="ARBA00022448"/>
    </source>
</evidence>
<comment type="caution">
    <text evidence="17">The sequence shown here is derived from an EMBL/GenBank/DDBJ whole genome shotgun (WGS) entry which is preliminary data.</text>
</comment>
<dbReference type="SUPFAM" id="SSF55008">
    <property type="entry name" value="HMA, heavy metal-associated domain"/>
    <property type="match status" value="1"/>
</dbReference>
<keyword evidence="13" id="KW-0406">Ion transport</keyword>
<dbReference type="GO" id="GO:0005524">
    <property type="term" value="F:ATP binding"/>
    <property type="evidence" value="ECO:0007669"/>
    <property type="project" value="UniProtKB-UniRule"/>
</dbReference>
<evidence type="ECO:0000313" key="17">
    <source>
        <dbReference type="EMBL" id="TQV84747.1"/>
    </source>
</evidence>
<dbReference type="AlphaFoldDB" id="A0A545U5K3"/>
<dbReference type="EC" id="3.6.3.3" evidence="17"/>
<feature type="transmembrane region" description="Helical" evidence="15">
    <location>
        <begin position="263"/>
        <end position="285"/>
    </location>
</feature>
<dbReference type="InterPro" id="IPR018303">
    <property type="entry name" value="ATPase_P-typ_P_site"/>
</dbReference>
<dbReference type="GO" id="GO:0005886">
    <property type="term" value="C:plasma membrane"/>
    <property type="evidence" value="ECO:0007669"/>
    <property type="project" value="UniProtKB-SubCell"/>
</dbReference>
<dbReference type="InterPro" id="IPR021993">
    <property type="entry name" value="ATPase-cat-bd"/>
</dbReference>
<feature type="transmembrane region" description="Helical" evidence="15">
    <location>
        <begin position="447"/>
        <end position="467"/>
    </location>
</feature>
<dbReference type="Pfam" id="PF00122">
    <property type="entry name" value="E1-E2_ATPase"/>
    <property type="match status" value="1"/>
</dbReference>
<proteinExistence type="inferred from homology"/>
<dbReference type="EMBL" id="VHSG01000005">
    <property type="protein sequence ID" value="TQV84747.1"/>
    <property type="molecule type" value="Genomic_DNA"/>
</dbReference>
<feature type="transmembrane region" description="Helical" evidence="15">
    <location>
        <begin position="473"/>
        <end position="498"/>
    </location>
</feature>
<accession>A0A545U5K3</accession>
<keyword evidence="6 15" id="KW-0812">Transmembrane</keyword>
<reference evidence="17 18" key="1">
    <citation type="submission" date="2019-06" db="EMBL/GenBank/DDBJ databases">
        <title>Whole genome sequence for Cellvibrionaceae sp. R142.</title>
        <authorList>
            <person name="Wang G."/>
        </authorList>
    </citation>
    <scope>NUCLEOTIDE SEQUENCE [LARGE SCALE GENOMIC DNA]</scope>
    <source>
        <strain evidence="17 18">R142</strain>
    </source>
</reference>
<feature type="transmembrane region" description="Helical" evidence="15">
    <location>
        <begin position="803"/>
        <end position="821"/>
    </location>
</feature>
<keyword evidence="17" id="KW-0378">Hydrolase</keyword>
<sequence>MTVALKKNLSDDLTSVTAGQAAQGCYHCGLPVPAGCDFQLEIDGDRQPFCCPACRAVAGAIIAGGLGNFYQFRTELNSRAEAEVDAEDYRIYDTPELQQSFVQQLDDGTRRAQLLIEGITCAACVWLIEHYLDGYGAVTGVKVNAHTHRCVVDWQPEAGRLSDLMAALAAIGYRPMPATDDRLQDLQRRESRQALLRLGVAGIGMMQVGMVAIGLYAGGLQGIGETWEHLLRWVSMLIATPVVFYSARPFFSGALRVLRARHLSMDVPVAMAIGGAYAASCWATLFGGGEVYFDSVSMFTFFLLLGRYLEMRARHRNAAASGRLAHLLPLSVRRVRRSEAGEEIADVAVKQLQVGDCIRVRAGETFACDGEVLEGRSGAVEAMLTGEAEPVLKQPGDRVSAGTLNTDGSLLVEVKALGQHTQLSAIEQLVEQAQQEKPSQVALADRVAGYFVGVVLIVTGLVGWFWYHQAPEQAFWICLSVLVVTCPCALSLATPTALTTAIDTLRRRGLLVTRAHVVEGLEKVTCVVFDKTGTLTQGEPRVEDVVVTGELSRQRCLAVAAALETGSNHPLARAFADYSGTVFAEGIETVTGSGVSGRIDGRDYRLGTADFAAAGAPPPAGAGQWLALSVTDATSGRVQLLAWFSLRDQVRERAAAAVAALREELQLEVVLLSGDSSSATAEVAAAVGIANYRGGATPQDKLDYIQARQRYGDVVMMVGDGINDIPVLSGADVSVAMGSASDLAQTRADSILLNGQLEQLPAALVFARRARRTIRQNLGWAAGYNGLALPLAAMGWVPPYAAALGMSASSLVVVLNALRLGRR</sequence>
<evidence type="ECO:0000256" key="5">
    <source>
        <dbReference type="ARBA" id="ARBA00022553"/>
    </source>
</evidence>
<feature type="domain" description="HMA" evidence="16">
    <location>
        <begin position="110"/>
        <end position="179"/>
    </location>
</feature>
<dbReference type="Pfam" id="PF00702">
    <property type="entry name" value="Hydrolase"/>
    <property type="match status" value="1"/>
</dbReference>
<dbReference type="InterPro" id="IPR001757">
    <property type="entry name" value="P_typ_ATPase"/>
</dbReference>
<keyword evidence="5" id="KW-0597">Phosphoprotein</keyword>
<dbReference type="GO" id="GO:0055070">
    <property type="term" value="P:copper ion homeostasis"/>
    <property type="evidence" value="ECO:0007669"/>
    <property type="project" value="TreeGrafter"/>
</dbReference>
<keyword evidence="12 15" id="KW-1133">Transmembrane helix</keyword>
<dbReference type="Proteomes" id="UP000319732">
    <property type="component" value="Unassembled WGS sequence"/>
</dbReference>
<dbReference type="InterPro" id="IPR008250">
    <property type="entry name" value="ATPase_P-typ_transduc_dom_A_sf"/>
</dbReference>
<evidence type="ECO:0000256" key="12">
    <source>
        <dbReference type="ARBA" id="ARBA00022989"/>
    </source>
</evidence>
<feature type="transmembrane region" description="Helical" evidence="15">
    <location>
        <begin position="230"/>
        <end position="251"/>
    </location>
</feature>
<keyword evidence="18" id="KW-1185">Reference proteome</keyword>
<evidence type="ECO:0000256" key="7">
    <source>
        <dbReference type="ARBA" id="ARBA00022723"/>
    </source>
</evidence>
<dbReference type="NCBIfam" id="TIGR01494">
    <property type="entry name" value="ATPase_P-type"/>
    <property type="match status" value="2"/>
</dbReference>
<evidence type="ECO:0000256" key="8">
    <source>
        <dbReference type="ARBA" id="ARBA00022741"/>
    </source>
</evidence>
<evidence type="ECO:0000259" key="16">
    <source>
        <dbReference type="PROSITE" id="PS50846"/>
    </source>
</evidence>
<evidence type="ECO:0000256" key="14">
    <source>
        <dbReference type="ARBA" id="ARBA00023136"/>
    </source>
</evidence>
<dbReference type="InterPro" id="IPR027256">
    <property type="entry name" value="P-typ_ATPase_IB"/>
</dbReference>
<dbReference type="Gene3D" id="3.40.50.1000">
    <property type="entry name" value="HAD superfamily/HAD-like"/>
    <property type="match status" value="1"/>
</dbReference>
<dbReference type="GO" id="GO:0005507">
    <property type="term" value="F:copper ion binding"/>
    <property type="evidence" value="ECO:0007669"/>
    <property type="project" value="TreeGrafter"/>
</dbReference>
<dbReference type="PROSITE" id="PS50846">
    <property type="entry name" value="HMA_2"/>
    <property type="match status" value="1"/>
</dbReference>
<dbReference type="PROSITE" id="PS01229">
    <property type="entry name" value="COF_2"/>
    <property type="match status" value="1"/>
</dbReference>
<keyword evidence="9 15" id="KW-0067">ATP-binding</keyword>
<keyword evidence="14 15" id="KW-0472">Membrane</keyword>
<name>A0A545U5K3_9GAMM</name>
<gene>
    <name evidence="17" type="primary">cadA</name>
    <name evidence="17" type="ORF">FKG94_04285</name>
</gene>
<keyword evidence="4 15" id="KW-1003">Cell membrane</keyword>
<keyword evidence="7 15" id="KW-0479">Metal-binding</keyword>
<dbReference type="GO" id="GO:0043682">
    <property type="term" value="F:P-type divalent copper transporter activity"/>
    <property type="evidence" value="ECO:0007669"/>
    <property type="project" value="TreeGrafter"/>
</dbReference>
<dbReference type="OrthoDB" id="9814270at2"/>
<dbReference type="GO" id="GO:0016887">
    <property type="term" value="F:ATP hydrolysis activity"/>
    <property type="evidence" value="ECO:0007669"/>
    <property type="project" value="InterPro"/>
</dbReference>
<dbReference type="NCBIfam" id="TIGR01525">
    <property type="entry name" value="ATPase-IB_hvy"/>
    <property type="match status" value="1"/>
</dbReference>
<dbReference type="CDD" id="cd02079">
    <property type="entry name" value="P-type_ATPase_HM"/>
    <property type="match status" value="1"/>
</dbReference>
<comment type="similarity">
    <text evidence="2 15">Belongs to the cation transport ATPase (P-type) (TC 3.A.3) family. Type IB subfamily.</text>
</comment>
<evidence type="ECO:0000256" key="15">
    <source>
        <dbReference type="RuleBase" id="RU362081"/>
    </source>
</evidence>
<dbReference type="Gene3D" id="2.70.150.10">
    <property type="entry name" value="Calcium-transporting ATPase, cytoplasmic transduction domain A"/>
    <property type="match status" value="1"/>
</dbReference>
<feature type="transmembrane region" description="Helical" evidence="15">
    <location>
        <begin position="291"/>
        <end position="309"/>
    </location>
</feature>
<feature type="transmembrane region" description="Helical" evidence="15">
    <location>
        <begin position="194"/>
        <end position="218"/>
    </location>
</feature>
<protein>
    <submittedName>
        <fullName evidence="17">Cadmium-translocating P-type ATPase</fullName>
        <ecNumber evidence="17">3.6.3.3</ecNumber>
    </submittedName>
</protein>
<keyword evidence="3" id="KW-0813">Transport</keyword>
<dbReference type="SUPFAM" id="SSF81665">
    <property type="entry name" value="Calcium ATPase, transmembrane domain M"/>
    <property type="match status" value="1"/>
</dbReference>
<dbReference type="Gene3D" id="3.40.1110.10">
    <property type="entry name" value="Calcium-transporting ATPase, cytoplasmic domain N"/>
    <property type="match status" value="1"/>
</dbReference>
<evidence type="ECO:0000256" key="1">
    <source>
        <dbReference type="ARBA" id="ARBA00004651"/>
    </source>
</evidence>
<dbReference type="InterPro" id="IPR023214">
    <property type="entry name" value="HAD_sf"/>
</dbReference>
<evidence type="ECO:0000256" key="9">
    <source>
        <dbReference type="ARBA" id="ARBA00022840"/>
    </source>
</evidence>
<dbReference type="NCBIfam" id="TIGR01512">
    <property type="entry name" value="ATPase-IB2_Cd"/>
    <property type="match status" value="1"/>
</dbReference>
<dbReference type="FunFam" id="2.70.150.10:FF:000002">
    <property type="entry name" value="Copper-transporting ATPase 1, putative"/>
    <property type="match status" value="1"/>
</dbReference>